<keyword evidence="7" id="KW-1185">Reference proteome</keyword>
<evidence type="ECO:0000313" key="6">
    <source>
        <dbReference type="EMBL" id="SIN73031.1"/>
    </source>
</evidence>
<evidence type="ECO:0000256" key="2">
    <source>
        <dbReference type="ARBA" id="ARBA00022884"/>
    </source>
</evidence>
<evidence type="ECO:0000259" key="5">
    <source>
        <dbReference type="Pfam" id="PF01881"/>
    </source>
</evidence>
<evidence type="ECO:0000256" key="4">
    <source>
        <dbReference type="PIRNR" id="PIRNR005054"/>
    </source>
</evidence>
<protein>
    <recommendedName>
        <fullName evidence="4">CRISPR-associated endoribonuclease</fullName>
    </recommendedName>
</protein>
<dbReference type="InterPro" id="IPR049435">
    <property type="entry name" value="Cas_Cas6_C"/>
</dbReference>
<dbReference type="EMBL" id="FSQZ01000001">
    <property type="protein sequence ID" value="SIN73031.1"/>
    <property type="molecule type" value="Genomic_DNA"/>
</dbReference>
<dbReference type="Pfam" id="PF01881">
    <property type="entry name" value="Cas_Cas6_C"/>
    <property type="match status" value="1"/>
</dbReference>
<comment type="function">
    <text evidence="4">CRISPR (clustered regularly interspaced short palindromic repeat), is an adaptive immune system that provides protection against mobile genetic elements (viruses, transposable elements and conjugative plasmids). CRISPR clusters contain sequences complementary to antecedent mobile elements and target invading nucleic acids. CRISPR clusters are transcribed and processed into CRISPR RNA (crRNA).</text>
</comment>
<reference evidence="6 7" key="1">
    <citation type="submission" date="2016-11" db="EMBL/GenBank/DDBJ databases">
        <authorList>
            <person name="Varghese N."/>
            <person name="Submissions S."/>
        </authorList>
    </citation>
    <scope>NUCLEOTIDE SEQUENCE [LARGE SCALE GENOMIC DNA]</scope>
    <source>
        <strain evidence="6 7">DSM 20664</strain>
    </source>
</reference>
<name>A0ABY1JEP3_9BACT</name>
<dbReference type="PIRSF" id="PIRSF005054">
    <property type="entry name" value="PF1131"/>
    <property type="match status" value="1"/>
</dbReference>
<evidence type="ECO:0000256" key="3">
    <source>
        <dbReference type="ARBA" id="ARBA00023118"/>
    </source>
</evidence>
<dbReference type="CDD" id="cd21140">
    <property type="entry name" value="Cas6_I-like"/>
    <property type="match status" value="1"/>
</dbReference>
<dbReference type="InterPro" id="IPR010156">
    <property type="entry name" value="CRISPR-assoc_prot_Cas6"/>
</dbReference>
<dbReference type="RefSeq" id="WP_074199818.1">
    <property type="nucleotide sequence ID" value="NZ_FSQZ01000001.1"/>
</dbReference>
<feature type="domain" description="CRISPR associated protein Cas6 C-terminal" evidence="5">
    <location>
        <begin position="126"/>
        <end position="249"/>
    </location>
</feature>
<sequence>MKLTLLFNVTSSDSLVLGRKNQYLLQAMVYNLLDPEYADFLHNEGFVYEGKRHFKLFSFSKLYSSVPIKLKDDLVFFQPPIRLVITSPVNSILKQLATNALSLGEIKLGNNLLTCKEVKIESPCVDSEEIECHTLSPIVCYSTLKKYDRSNFTYYYSPKEREFSEQIYANLIKKFQIIAPQEDIPDGTIKIEFTSRAKEEVKFFSPEDNRPIKGWSGKFRLYGPKVLLQVALDAGLGAKNSAGFGCIELLSNERGRR</sequence>
<proteinExistence type="inferred from homology"/>
<keyword evidence="2" id="KW-0694">RNA-binding</keyword>
<evidence type="ECO:0000313" key="7">
    <source>
        <dbReference type="Proteomes" id="UP000185093"/>
    </source>
</evidence>
<dbReference type="Gene3D" id="3.30.70.1900">
    <property type="match status" value="1"/>
</dbReference>
<gene>
    <name evidence="6" type="ORF">SAMN05444368_1564</name>
</gene>
<dbReference type="NCBIfam" id="TIGR01877">
    <property type="entry name" value="cas_cas6"/>
    <property type="match status" value="1"/>
</dbReference>
<dbReference type="InterPro" id="IPR045747">
    <property type="entry name" value="CRISPR-assoc_prot_Cas6_N_sf"/>
</dbReference>
<dbReference type="PANTHER" id="PTHR36984">
    <property type="entry name" value="CRISPR-ASSOCIATED ENDORIBONUCLEASE CAS6 1"/>
    <property type="match status" value="1"/>
</dbReference>
<comment type="caution">
    <text evidence="6">The sequence shown here is derived from an EMBL/GenBank/DDBJ whole genome shotgun (WGS) entry which is preliminary data.</text>
</comment>
<keyword evidence="3" id="KW-0051">Antiviral defense</keyword>
<evidence type="ECO:0000256" key="1">
    <source>
        <dbReference type="ARBA" id="ARBA00005937"/>
    </source>
</evidence>
<dbReference type="Gene3D" id="3.30.70.1890">
    <property type="match status" value="1"/>
</dbReference>
<accession>A0ABY1JEP3</accession>
<comment type="similarity">
    <text evidence="1 4">Belongs to the CRISPR-associated protein Cas6/Cse3/CasE family.</text>
</comment>
<dbReference type="PANTHER" id="PTHR36984:SF1">
    <property type="entry name" value="CRISPR-ASSOCIATED ENDORIBONUCLEASE CAS6 1"/>
    <property type="match status" value="1"/>
</dbReference>
<organism evidence="6 7">
    <name type="scientific">Acetomicrobium flavidum</name>
    <dbReference type="NCBI Taxonomy" id="49896"/>
    <lineage>
        <taxon>Bacteria</taxon>
        <taxon>Thermotogati</taxon>
        <taxon>Synergistota</taxon>
        <taxon>Synergistia</taxon>
        <taxon>Synergistales</taxon>
        <taxon>Acetomicrobiaceae</taxon>
        <taxon>Acetomicrobium</taxon>
    </lineage>
</organism>
<dbReference type="Proteomes" id="UP000185093">
    <property type="component" value="Unassembled WGS sequence"/>
</dbReference>